<reference evidence="3" key="1">
    <citation type="submission" date="2024-10" db="EMBL/GenBank/DDBJ databases">
        <authorList>
            <person name="Ryan C."/>
        </authorList>
    </citation>
    <scope>NUCLEOTIDE SEQUENCE [LARGE SCALE GENOMIC DNA]</scope>
</reference>
<dbReference type="Pfam" id="PF00834">
    <property type="entry name" value="Ribul_P_3_epim"/>
    <property type="match status" value="1"/>
</dbReference>
<dbReference type="CDD" id="cd00429">
    <property type="entry name" value="RPE"/>
    <property type="match status" value="1"/>
</dbReference>
<evidence type="ECO:0000256" key="1">
    <source>
        <dbReference type="ARBA" id="ARBA00022723"/>
    </source>
</evidence>
<dbReference type="GO" id="GO:0016853">
    <property type="term" value="F:isomerase activity"/>
    <property type="evidence" value="ECO:0007669"/>
    <property type="project" value="UniProtKB-KW"/>
</dbReference>
<dbReference type="AlphaFoldDB" id="A0ABC9GY87"/>
<organism evidence="3 4">
    <name type="scientific">Urochloa decumbens</name>
    <dbReference type="NCBI Taxonomy" id="240449"/>
    <lineage>
        <taxon>Eukaryota</taxon>
        <taxon>Viridiplantae</taxon>
        <taxon>Streptophyta</taxon>
        <taxon>Embryophyta</taxon>
        <taxon>Tracheophyta</taxon>
        <taxon>Spermatophyta</taxon>
        <taxon>Magnoliopsida</taxon>
        <taxon>Liliopsida</taxon>
        <taxon>Poales</taxon>
        <taxon>Poaceae</taxon>
        <taxon>PACMAD clade</taxon>
        <taxon>Panicoideae</taxon>
        <taxon>Panicodae</taxon>
        <taxon>Paniceae</taxon>
        <taxon>Melinidinae</taxon>
        <taxon>Urochloa</taxon>
    </lineage>
</organism>
<keyword evidence="4" id="KW-1185">Reference proteome</keyword>
<evidence type="ECO:0008006" key="5">
    <source>
        <dbReference type="Google" id="ProtNLM"/>
    </source>
</evidence>
<dbReference type="Gene3D" id="3.20.20.70">
    <property type="entry name" value="Aldolase class I"/>
    <property type="match status" value="1"/>
</dbReference>
<sequence length="227" mass="24012">MASPSSSLCSSFASLRTASLGHRRGLVFSTPRKAFQVRASARVDKFSKNDIIVSPSILSANFAKLGEQMIVEPEQRVPDFIKAGADIVSIHCEQSSTIHLHRTVNQVKSLGAKAGVVLNPATPLTAIDYVLDVVDLVLIMSVNPGFGGQSFIESQVKKIAELRRLCAEKGVNPWIEVDGGVGPKNAYKVIEAGANAIVAGSAVFCAPDYAEAIKGIKTSQIPVAVPA</sequence>
<dbReference type="EMBL" id="CAXIPR030000643">
    <property type="protein sequence ID" value="CAM0146725.1"/>
    <property type="molecule type" value="Genomic_DNA"/>
</dbReference>
<dbReference type="PROSITE" id="PS01086">
    <property type="entry name" value="RIBUL_P_3_EPIMER_2"/>
    <property type="match status" value="1"/>
</dbReference>
<dbReference type="PANTHER" id="PTHR11749">
    <property type="entry name" value="RIBULOSE-5-PHOSPHATE-3-EPIMERASE"/>
    <property type="match status" value="1"/>
</dbReference>
<evidence type="ECO:0000256" key="2">
    <source>
        <dbReference type="ARBA" id="ARBA00023235"/>
    </source>
</evidence>
<proteinExistence type="predicted"/>
<keyword evidence="2" id="KW-0413">Isomerase</keyword>
<keyword evidence="1" id="KW-0479">Metal-binding</keyword>
<dbReference type="GO" id="GO:0046872">
    <property type="term" value="F:metal ion binding"/>
    <property type="evidence" value="ECO:0007669"/>
    <property type="project" value="UniProtKB-KW"/>
</dbReference>
<comment type="caution">
    <text evidence="3">The sequence shown here is derived from an EMBL/GenBank/DDBJ whole genome shotgun (WGS) entry which is preliminary data.</text>
</comment>
<dbReference type="InterPro" id="IPR000056">
    <property type="entry name" value="Ribul_P_3_epim-like"/>
</dbReference>
<dbReference type="InterPro" id="IPR013785">
    <property type="entry name" value="Aldolase_TIM"/>
</dbReference>
<evidence type="ECO:0000313" key="4">
    <source>
        <dbReference type="Proteomes" id="UP001497457"/>
    </source>
</evidence>
<protein>
    <recommendedName>
        <fullName evidence="5">Ribulose-phosphate 3-epimerase</fullName>
    </recommendedName>
</protein>
<dbReference type="SUPFAM" id="SSF51366">
    <property type="entry name" value="Ribulose-phoshate binding barrel"/>
    <property type="match status" value="1"/>
</dbReference>
<accession>A0ABC9GY87</accession>
<gene>
    <name evidence="3" type="ORF">URODEC1_LOCUS120259</name>
</gene>
<dbReference type="Proteomes" id="UP001497457">
    <property type="component" value="Unassembled WGS sequence"/>
</dbReference>
<evidence type="ECO:0000313" key="3">
    <source>
        <dbReference type="EMBL" id="CAM0146725.1"/>
    </source>
</evidence>
<dbReference type="InterPro" id="IPR011060">
    <property type="entry name" value="RibuloseP-bd_barrel"/>
</dbReference>
<name>A0ABC9GY87_9POAL</name>